<accession>A0AAV1KXN6</accession>
<protein>
    <submittedName>
        <fullName evidence="1">Uncharacterized protein</fullName>
    </submittedName>
</protein>
<dbReference type="Gene3D" id="3.30.420.10">
    <property type="entry name" value="Ribonuclease H-like superfamily/Ribonuclease H"/>
    <property type="match status" value="1"/>
</dbReference>
<organism evidence="1 2">
    <name type="scientific">Parnassius mnemosyne</name>
    <name type="common">clouded apollo</name>
    <dbReference type="NCBI Taxonomy" id="213953"/>
    <lineage>
        <taxon>Eukaryota</taxon>
        <taxon>Metazoa</taxon>
        <taxon>Ecdysozoa</taxon>
        <taxon>Arthropoda</taxon>
        <taxon>Hexapoda</taxon>
        <taxon>Insecta</taxon>
        <taxon>Pterygota</taxon>
        <taxon>Neoptera</taxon>
        <taxon>Endopterygota</taxon>
        <taxon>Lepidoptera</taxon>
        <taxon>Glossata</taxon>
        <taxon>Ditrysia</taxon>
        <taxon>Papilionoidea</taxon>
        <taxon>Papilionidae</taxon>
        <taxon>Parnassiinae</taxon>
        <taxon>Parnassini</taxon>
        <taxon>Parnassius</taxon>
        <taxon>Driopa</taxon>
    </lineage>
</organism>
<dbReference type="InterPro" id="IPR036397">
    <property type="entry name" value="RNaseH_sf"/>
</dbReference>
<proteinExistence type="predicted"/>
<keyword evidence="2" id="KW-1185">Reference proteome</keyword>
<dbReference type="EMBL" id="CAVLGL010000082">
    <property type="protein sequence ID" value="CAK1587818.1"/>
    <property type="molecule type" value="Genomic_DNA"/>
</dbReference>
<comment type="caution">
    <text evidence="1">The sequence shown here is derived from an EMBL/GenBank/DDBJ whole genome shotgun (WGS) entry which is preliminary data.</text>
</comment>
<dbReference type="Proteomes" id="UP001314205">
    <property type="component" value="Unassembled WGS sequence"/>
</dbReference>
<dbReference type="PANTHER" id="PTHR47326">
    <property type="entry name" value="TRANSPOSABLE ELEMENT TC3 TRANSPOSASE-LIKE PROTEIN"/>
    <property type="match status" value="1"/>
</dbReference>
<dbReference type="PANTHER" id="PTHR47326:SF1">
    <property type="entry name" value="HTH PSQ-TYPE DOMAIN-CONTAINING PROTEIN"/>
    <property type="match status" value="1"/>
</dbReference>
<name>A0AAV1KXN6_9NEOP</name>
<evidence type="ECO:0000313" key="2">
    <source>
        <dbReference type="Proteomes" id="UP001314205"/>
    </source>
</evidence>
<evidence type="ECO:0000313" key="1">
    <source>
        <dbReference type="EMBL" id="CAK1587818.1"/>
    </source>
</evidence>
<gene>
    <name evidence="1" type="ORF">PARMNEM_LOCUS8538</name>
</gene>
<sequence>MEVVQELFPGKVISKRGNIEWSPRTPDLSPPDFFLWGFLKNYVYSNKPRTITALKANIRAEMAAISTATCRRVFENLKSRLEECLRRDGEHLDDVIFKK</sequence>
<reference evidence="1 2" key="1">
    <citation type="submission" date="2023-11" db="EMBL/GenBank/DDBJ databases">
        <authorList>
            <person name="Hedman E."/>
            <person name="Englund M."/>
            <person name="Stromberg M."/>
            <person name="Nyberg Akerstrom W."/>
            <person name="Nylinder S."/>
            <person name="Jareborg N."/>
            <person name="Kallberg Y."/>
            <person name="Kronander E."/>
        </authorList>
    </citation>
    <scope>NUCLEOTIDE SEQUENCE [LARGE SCALE GENOMIC DNA]</scope>
</reference>
<dbReference type="AlphaFoldDB" id="A0AAV1KXN6"/>
<dbReference type="GO" id="GO:0003676">
    <property type="term" value="F:nucleic acid binding"/>
    <property type="evidence" value="ECO:0007669"/>
    <property type="project" value="InterPro"/>
</dbReference>